<comment type="similarity">
    <text evidence="2">Belongs to the methyl-accepting chemotaxis (MCP) protein family.</text>
</comment>
<dbReference type="InterPro" id="IPR004090">
    <property type="entry name" value="Chemotax_Me-accpt_rcpt"/>
</dbReference>
<dbReference type="InterPro" id="IPR003660">
    <property type="entry name" value="HAMP_dom"/>
</dbReference>
<evidence type="ECO:0000256" key="1">
    <source>
        <dbReference type="ARBA" id="ARBA00022500"/>
    </source>
</evidence>
<dbReference type="GO" id="GO:0007165">
    <property type="term" value="P:signal transduction"/>
    <property type="evidence" value="ECO:0007669"/>
    <property type="project" value="UniProtKB-KW"/>
</dbReference>
<comment type="caution">
    <text evidence="7">The sequence shown here is derived from an EMBL/GenBank/DDBJ whole genome shotgun (WGS) entry which is preliminary data.</text>
</comment>
<reference evidence="8" key="1">
    <citation type="submission" date="2017-11" db="EMBL/GenBank/DDBJ databases">
        <authorList>
            <person name="Watanabe M."/>
            <person name="Kojima H."/>
        </authorList>
    </citation>
    <scope>NUCLEOTIDE SEQUENCE [LARGE SCALE GENOMIC DNA]</scope>
    <source>
        <strain evidence="8">Tokyo 01</strain>
    </source>
</reference>
<dbReference type="PANTHER" id="PTHR43531">
    <property type="entry name" value="PROTEIN ICFG"/>
    <property type="match status" value="1"/>
</dbReference>
<proteinExistence type="inferred from homology"/>
<evidence type="ECO:0000259" key="6">
    <source>
        <dbReference type="PROSITE" id="PS50885"/>
    </source>
</evidence>
<evidence type="ECO:0000256" key="4">
    <source>
        <dbReference type="SAM" id="MobiDB-lite"/>
    </source>
</evidence>
<organism evidence="7 8">
    <name type="scientific">Desulfonema ishimotonii</name>
    <dbReference type="NCBI Taxonomy" id="45657"/>
    <lineage>
        <taxon>Bacteria</taxon>
        <taxon>Pseudomonadati</taxon>
        <taxon>Thermodesulfobacteriota</taxon>
        <taxon>Desulfobacteria</taxon>
        <taxon>Desulfobacterales</taxon>
        <taxon>Desulfococcaceae</taxon>
        <taxon>Desulfonema</taxon>
    </lineage>
</organism>
<dbReference type="InterPro" id="IPR004089">
    <property type="entry name" value="MCPsignal_dom"/>
</dbReference>
<dbReference type="GO" id="GO:0004888">
    <property type="term" value="F:transmembrane signaling receptor activity"/>
    <property type="evidence" value="ECO:0007669"/>
    <property type="project" value="InterPro"/>
</dbReference>
<evidence type="ECO:0000313" key="8">
    <source>
        <dbReference type="Proteomes" id="UP000288096"/>
    </source>
</evidence>
<dbReference type="CDD" id="cd06225">
    <property type="entry name" value="HAMP"/>
    <property type="match status" value="1"/>
</dbReference>
<feature type="compositionally biased region" description="Basic and acidic residues" evidence="4">
    <location>
        <begin position="722"/>
        <end position="739"/>
    </location>
</feature>
<feature type="domain" description="Methyl-accepting transducer" evidence="5">
    <location>
        <begin position="443"/>
        <end position="658"/>
    </location>
</feature>
<accession>A0A401FUS1</accession>
<dbReference type="GO" id="GO:0005886">
    <property type="term" value="C:plasma membrane"/>
    <property type="evidence" value="ECO:0007669"/>
    <property type="project" value="TreeGrafter"/>
</dbReference>
<dbReference type="PROSITE" id="PS50885">
    <property type="entry name" value="HAMP"/>
    <property type="match status" value="1"/>
</dbReference>
<feature type="region of interest" description="Disordered" evidence="4">
    <location>
        <begin position="722"/>
        <end position="773"/>
    </location>
</feature>
<dbReference type="AlphaFoldDB" id="A0A401FUS1"/>
<gene>
    <name evidence="7" type="ORF">DENIS_1660</name>
</gene>
<feature type="domain" description="HAMP" evidence="6">
    <location>
        <begin position="333"/>
        <end position="385"/>
    </location>
</feature>
<dbReference type="InterPro" id="IPR051310">
    <property type="entry name" value="MCP_chemotaxis"/>
</dbReference>
<keyword evidence="8" id="KW-1185">Reference proteome</keyword>
<dbReference type="SMART" id="SM00304">
    <property type="entry name" value="HAMP"/>
    <property type="match status" value="1"/>
</dbReference>
<dbReference type="SMART" id="SM00283">
    <property type="entry name" value="MA"/>
    <property type="match status" value="1"/>
</dbReference>
<evidence type="ECO:0000256" key="3">
    <source>
        <dbReference type="PROSITE-ProRule" id="PRU00284"/>
    </source>
</evidence>
<evidence type="ECO:0000313" key="7">
    <source>
        <dbReference type="EMBL" id="GBC60703.1"/>
    </source>
</evidence>
<keyword evidence="1" id="KW-0145">Chemotaxis</keyword>
<dbReference type="GO" id="GO:0006935">
    <property type="term" value="P:chemotaxis"/>
    <property type="evidence" value="ECO:0007669"/>
    <property type="project" value="UniProtKB-KW"/>
</dbReference>
<name>A0A401FUS1_9BACT</name>
<dbReference type="PROSITE" id="PS50111">
    <property type="entry name" value="CHEMOTAXIS_TRANSDUC_2"/>
    <property type="match status" value="1"/>
</dbReference>
<keyword evidence="3" id="KW-0807">Transducer</keyword>
<dbReference type="Pfam" id="PF00015">
    <property type="entry name" value="MCPsignal"/>
    <property type="match status" value="1"/>
</dbReference>
<dbReference type="OrthoDB" id="5342522at2"/>
<dbReference type="Gene3D" id="6.10.340.10">
    <property type="match status" value="1"/>
</dbReference>
<evidence type="ECO:0000259" key="5">
    <source>
        <dbReference type="PROSITE" id="PS50111"/>
    </source>
</evidence>
<dbReference type="Gene3D" id="1.10.287.950">
    <property type="entry name" value="Methyl-accepting chemotaxis protein"/>
    <property type="match status" value="1"/>
</dbReference>
<dbReference type="PRINTS" id="PR00260">
    <property type="entry name" value="CHEMTRNSDUCR"/>
</dbReference>
<evidence type="ECO:0000256" key="2">
    <source>
        <dbReference type="ARBA" id="ARBA00029447"/>
    </source>
</evidence>
<dbReference type="RefSeq" id="WP_124328087.1">
    <property type="nucleotide sequence ID" value="NZ_BEXT01000001.1"/>
</dbReference>
<dbReference type="PANTHER" id="PTHR43531:SF11">
    <property type="entry name" value="METHYL-ACCEPTING CHEMOTAXIS PROTEIN 3"/>
    <property type="match status" value="1"/>
</dbReference>
<reference evidence="8" key="2">
    <citation type="submission" date="2019-01" db="EMBL/GenBank/DDBJ databases">
        <title>Genome sequence of Desulfonema ishimotonii strain Tokyo 01.</title>
        <authorList>
            <person name="Fukui M."/>
        </authorList>
    </citation>
    <scope>NUCLEOTIDE SEQUENCE [LARGE SCALE GENOMIC DNA]</scope>
    <source>
        <strain evidence="8">Tokyo 01</strain>
    </source>
</reference>
<protein>
    <submittedName>
        <fullName evidence="7">Methyl-accepting chemotaxis protein</fullName>
    </submittedName>
</protein>
<dbReference type="Pfam" id="PF00672">
    <property type="entry name" value="HAMP"/>
    <property type="match status" value="1"/>
</dbReference>
<sequence length="773" mass="83985">MLSNTATPMVQISGRILEEIQSIRIITFKLLELTDEQGISEHEKSIGDFEKNLGQNLNRLSEIIAKANLSFSIESVRPLHQKFFKLTHEIIAAHRQKNAKEAAIRKGFETFERQRKALEILVTDFLGRSQAAINEKEDTGKTLVQSGRATVEDMDSLLSELFSHDYFLMKGTSKLNDYLINLQDIFRAYITEKDAEKLPGMEKDFMSIARLANSRIKKLLRRGKSGQEKQAIREISEKFIILKESVVSEGGLFGIYREYLNASSDIRHIQELLGSVDAEYRQKLNEMSGFAGELNEKARQAVRESMKQAQDIIGIMIALGVVIGGLCAWMITRSVTRPVYEVVEVANAIAKGDLTQDIKTDRKDEIGQLFSAMKNMILNLKATVQVAGHISEGDLNADVQILSDKDTLGRSLAFMDRRLSEMVADVKKTADAVNTGAGAVKLAADSLAAVSSQISTGAGEMSQEASEQAASAEEVSASIEEMAVGISQNADNAGHTEKIALKSAEDIREGEAAAAETVSAMRDITEKISVIEEIARHTGLLALNAAIEAARAGEQGRGFAVVAAEIRELANQSKTAAGEINSLSVFSMAVAEKSGQMLSRLVPDIRKMAELVQDISAACHEQSLGAEQISTSVQQLDQTIQQNAQLAEELAGSAEEMTANAHSLAGNSKNMKAQTGQLRNAVAYFKMAANSSDSPCAITDMASGLSSEEILKFKAVIEKLESERNAGETEAAEGSKEEPDCPDSPETNPDGPSESFAIEMNVGKISDDGFEKF</sequence>
<dbReference type="SUPFAM" id="SSF58104">
    <property type="entry name" value="Methyl-accepting chemotaxis protein (MCP) signaling domain"/>
    <property type="match status" value="1"/>
</dbReference>
<dbReference type="Proteomes" id="UP000288096">
    <property type="component" value="Unassembled WGS sequence"/>
</dbReference>
<dbReference type="EMBL" id="BEXT01000001">
    <property type="protein sequence ID" value="GBC60703.1"/>
    <property type="molecule type" value="Genomic_DNA"/>
</dbReference>